<accession>A0AAN7BLU9</accession>
<evidence type="ECO:0000313" key="2">
    <source>
        <dbReference type="EMBL" id="KAK4225689.1"/>
    </source>
</evidence>
<keyword evidence="1" id="KW-0812">Transmembrane</keyword>
<dbReference type="AlphaFoldDB" id="A0AAN7BLU9"/>
<reference evidence="2" key="1">
    <citation type="journal article" date="2023" name="Mol. Phylogenet. Evol.">
        <title>Genome-scale phylogeny and comparative genomics of the fungal order Sordariales.</title>
        <authorList>
            <person name="Hensen N."/>
            <person name="Bonometti L."/>
            <person name="Westerberg I."/>
            <person name="Brannstrom I.O."/>
            <person name="Guillou S."/>
            <person name="Cros-Aarteil S."/>
            <person name="Calhoun S."/>
            <person name="Haridas S."/>
            <person name="Kuo A."/>
            <person name="Mondo S."/>
            <person name="Pangilinan J."/>
            <person name="Riley R."/>
            <person name="LaButti K."/>
            <person name="Andreopoulos B."/>
            <person name="Lipzen A."/>
            <person name="Chen C."/>
            <person name="Yan M."/>
            <person name="Daum C."/>
            <person name="Ng V."/>
            <person name="Clum A."/>
            <person name="Steindorff A."/>
            <person name="Ohm R.A."/>
            <person name="Martin F."/>
            <person name="Silar P."/>
            <person name="Natvig D.O."/>
            <person name="Lalanne C."/>
            <person name="Gautier V."/>
            <person name="Ament-Velasquez S.L."/>
            <person name="Kruys A."/>
            <person name="Hutchinson M.I."/>
            <person name="Powell A.J."/>
            <person name="Barry K."/>
            <person name="Miller A.N."/>
            <person name="Grigoriev I.V."/>
            <person name="Debuchy R."/>
            <person name="Gladieux P."/>
            <person name="Hiltunen Thoren M."/>
            <person name="Johannesson H."/>
        </authorList>
    </citation>
    <scope>NUCLEOTIDE SEQUENCE</scope>
    <source>
        <strain evidence="2">CBS 990.96</strain>
    </source>
</reference>
<sequence length="354" mass="41738">MKLSPEIKKQDLLQQLGENDHLPMRKSILRSSIKVWFCLLAGPGKHFNLDSWGDDQPLCDFVRSFFYRASFKPDDNTEDKSSSHYDQEMSYIADEAIEAELCLTHRLTGLNLERYRRIRLEITRDLTDHLRCNNPDNVKDFRLFVFGENAWLLEAVKMLERWKSAEKKKYDAKYREWETNCERQQREQGNTNGLPEEPKFKLPKPPFPIPLQVLHEALRPLDLLFPRTNFHEGAAFLKKIHEPLYRFRVTLMGSADEAVYISGADQTMDHRVRLLEFKYYHYRLMDIVSEFNAPPKGWRIAWKDDRNPIQFWTFWFGLLILFMTFSFGLISVVLSGLQYQVALDESNKPETSTA</sequence>
<name>A0AAN7BLU9_9PEZI</name>
<dbReference type="EMBL" id="MU865361">
    <property type="protein sequence ID" value="KAK4225689.1"/>
    <property type="molecule type" value="Genomic_DNA"/>
</dbReference>
<reference evidence="2" key="2">
    <citation type="submission" date="2023-05" db="EMBL/GenBank/DDBJ databases">
        <authorList>
            <consortium name="Lawrence Berkeley National Laboratory"/>
            <person name="Steindorff A."/>
            <person name="Hensen N."/>
            <person name="Bonometti L."/>
            <person name="Westerberg I."/>
            <person name="Brannstrom I.O."/>
            <person name="Guillou S."/>
            <person name="Cros-Aarteil S."/>
            <person name="Calhoun S."/>
            <person name="Haridas S."/>
            <person name="Kuo A."/>
            <person name="Mondo S."/>
            <person name="Pangilinan J."/>
            <person name="Riley R."/>
            <person name="Labutti K."/>
            <person name="Andreopoulos B."/>
            <person name="Lipzen A."/>
            <person name="Chen C."/>
            <person name="Yanf M."/>
            <person name="Daum C."/>
            <person name="Ng V."/>
            <person name="Clum A."/>
            <person name="Ohm R."/>
            <person name="Martin F."/>
            <person name="Silar P."/>
            <person name="Natvig D."/>
            <person name="Lalanne C."/>
            <person name="Gautier V."/>
            <person name="Ament-Velasquez S.L."/>
            <person name="Kruys A."/>
            <person name="Hutchinson M.I."/>
            <person name="Powell A.J."/>
            <person name="Barry K."/>
            <person name="Miller A.N."/>
            <person name="Grigoriev I.V."/>
            <person name="Debuchy R."/>
            <person name="Gladieux P."/>
            <person name="Thoren M.H."/>
            <person name="Johannesson H."/>
        </authorList>
    </citation>
    <scope>NUCLEOTIDE SEQUENCE</scope>
    <source>
        <strain evidence="2">CBS 990.96</strain>
    </source>
</reference>
<proteinExistence type="predicted"/>
<feature type="transmembrane region" description="Helical" evidence="1">
    <location>
        <begin position="312"/>
        <end position="334"/>
    </location>
</feature>
<dbReference type="Proteomes" id="UP001301958">
    <property type="component" value="Unassembled WGS sequence"/>
</dbReference>
<evidence type="ECO:0000313" key="3">
    <source>
        <dbReference type="Proteomes" id="UP001301958"/>
    </source>
</evidence>
<organism evidence="2 3">
    <name type="scientific">Podospora fimiseda</name>
    <dbReference type="NCBI Taxonomy" id="252190"/>
    <lineage>
        <taxon>Eukaryota</taxon>
        <taxon>Fungi</taxon>
        <taxon>Dikarya</taxon>
        <taxon>Ascomycota</taxon>
        <taxon>Pezizomycotina</taxon>
        <taxon>Sordariomycetes</taxon>
        <taxon>Sordariomycetidae</taxon>
        <taxon>Sordariales</taxon>
        <taxon>Podosporaceae</taxon>
        <taxon>Podospora</taxon>
    </lineage>
</organism>
<keyword evidence="1" id="KW-1133">Transmembrane helix</keyword>
<keyword evidence="3" id="KW-1185">Reference proteome</keyword>
<comment type="caution">
    <text evidence="2">The sequence shown here is derived from an EMBL/GenBank/DDBJ whole genome shotgun (WGS) entry which is preliminary data.</text>
</comment>
<gene>
    <name evidence="2" type="ORF">QBC38DRAFT_546600</name>
</gene>
<keyword evidence="1" id="KW-0472">Membrane</keyword>
<protein>
    <submittedName>
        <fullName evidence="2">Uncharacterized protein</fullName>
    </submittedName>
</protein>
<evidence type="ECO:0000256" key="1">
    <source>
        <dbReference type="SAM" id="Phobius"/>
    </source>
</evidence>